<feature type="domain" description="Protein kinase" evidence="8">
    <location>
        <begin position="19"/>
        <end position="283"/>
    </location>
</feature>
<comment type="caution">
    <text evidence="9">The sequence shown here is derived from an EMBL/GenBank/DDBJ whole genome shotgun (WGS) entry which is preliminary data.</text>
</comment>
<dbReference type="EC" id="2.7.11.1" evidence="1"/>
<protein>
    <recommendedName>
        <fullName evidence="4">Casein kinase I</fullName>
        <ecNumber evidence="1">2.7.11.1</ecNumber>
    </recommendedName>
</protein>
<dbReference type="InterPro" id="IPR000719">
    <property type="entry name" value="Prot_kinase_dom"/>
</dbReference>
<evidence type="ECO:0000313" key="10">
    <source>
        <dbReference type="Proteomes" id="UP001642464"/>
    </source>
</evidence>
<keyword evidence="6" id="KW-0808">Transferase</keyword>
<keyword evidence="10" id="KW-1185">Reference proteome</keyword>
<dbReference type="PANTHER" id="PTHR11909">
    <property type="entry name" value="CASEIN KINASE-RELATED"/>
    <property type="match status" value="1"/>
</dbReference>
<dbReference type="InterPro" id="IPR011009">
    <property type="entry name" value="Kinase-like_dom_sf"/>
</dbReference>
<reference evidence="9 10" key="1">
    <citation type="submission" date="2024-02" db="EMBL/GenBank/DDBJ databases">
        <authorList>
            <person name="Chen Y."/>
            <person name="Shah S."/>
            <person name="Dougan E. K."/>
            <person name="Thang M."/>
            <person name="Chan C."/>
        </authorList>
    </citation>
    <scope>NUCLEOTIDE SEQUENCE [LARGE SCALE GENOMIC DNA]</scope>
</reference>
<name>A0ABP0Q5W6_9DINO</name>
<feature type="binding site" evidence="5">
    <location>
        <position position="47"/>
    </location>
    <ligand>
        <name>ATP</name>
        <dbReference type="ChEBI" id="CHEBI:30616"/>
    </ligand>
</feature>
<dbReference type="SMART" id="SM00220">
    <property type="entry name" value="S_TKc"/>
    <property type="match status" value="1"/>
</dbReference>
<evidence type="ECO:0000256" key="6">
    <source>
        <dbReference type="RuleBase" id="RU000304"/>
    </source>
</evidence>
<evidence type="ECO:0000256" key="3">
    <source>
        <dbReference type="ARBA" id="ARBA00022840"/>
    </source>
</evidence>
<dbReference type="Gene3D" id="1.10.510.10">
    <property type="entry name" value="Transferase(Phosphotransferase) domain 1"/>
    <property type="match status" value="1"/>
</dbReference>
<organism evidence="9 10">
    <name type="scientific">Durusdinium trenchii</name>
    <dbReference type="NCBI Taxonomy" id="1381693"/>
    <lineage>
        <taxon>Eukaryota</taxon>
        <taxon>Sar</taxon>
        <taxon>Alveolata</taxon>
        <taxon>Dinophyceae</taxon>
        <taxon>Suessiales</taxon>
        <taxon>Symbiodiniaceae</taxon>
        <taxon>Durusdinium</taxon>
    </lineage>
</organism>
<dbReference type="EMBL" id="CAXAMM010039095">
    <property type="protein sequence ID" value="CAK9083639.1"/>
    <property type="molecule type" value="Genomic_DNA"/>
</dbReference>
<dbReference type="PROSITE" id="PS50011">
    <property type="entry name" value="PROTEIN_KINASE_DOM"/>
    <property type="match status" value="1"/>
</dbReference>
<comment type="similarity">
    <text evidence="6">Belongs to the protein kinase superfamily.</text>
</comment>
<evidence type="ECO:0000256" key="2">
    <source>
        <dbReference type="ARBA" id="ARBA00022741"/>
    </source>
</evidence>
<keyword evidence="2 5" id="KW-0547">Nucleotide-binding</keyword>
<evidence type="ECO:0000256" key="1">
    <source>
        <dbReference type="ARBA" id="ARBA00012513"/>
    </source>
</evidence>
<feature type="region of interest" description="Disordered" evidence="7">
    <location>
        <begin position="300"/>
        <end position="331"/>
    </location>
</feature>
<dbReference type="Proteomes" id="UP001642464">
    <property type="component" value="Unassembled WGS sequence"/>
</dbReference>
<keyword evidence="6" id="KW-0418">Kinase</keyword>
<dbReference type="PROSITE" id="PS00108">
    <property type="entry name" value="PROTEIN_KINASE_ST"/>
    <property type="match status" value="1"/>
</dbReference>
<proteinExistence type="inferred from homology"/>
<evidence type="ECO:0000259" key="8">
    <source>
        <dbReference type="PROSITE" id="PS50011"/>
    </source>
</evidence>
<dbReference type="InterPro" id="IPR008271">
    <property type="entry name" value="Ser/Thr_kinase_AS"/>
</dbReference>
<evidence type="ECO:0000256" key="5">
    <source>
        <dbReference type="PROSITE-ProRule" id="PRU10141"/>
    </source>
</evidence>
<dbReference type="InterPro" id="IPR050235">
    <property type="entry name" value="CK1_Ser-Thr_kinase"/>
</dbReference>
<evidence type="ECO:0000313" key="9">
    <source>
        <dbReference type="EMBL" id="CAK9083639.1"/>
    </source>
</evidence>
<dbReference type="PROSITE" id="PS00107">
    <property type="entry name" value="PROTEIN_KINASE_ATP"/>
    <property type="match status" value="1"/>
</dbReference>
<dbReference type="InterPro" id="IPR017441">
    <property type="entry name" value="Protein_kinase_ATP_BS"/>
</dbReference>
<dbReference type="CDD" id="cd14016">
    <property type="entry name" value="STKc_CK1"/>
    <property type="match status" value="1"/>
</dbReference>
<sequence length="331" mass="37414">MPWTEIRFDDKPDSEEQKFYLGKRLGNGSFGQVFLAKNRRGKELAVKVEMSCRSSLLFSEAHLLKKIAAPGFPKVHHVASEGGFNMLAMDLLGPSLDALFQKCGRRFSLKTLLMLAAQMLDRLAYLHSKEYCHRDVKPENFLIGLGERCNVVHLIDFGLSKKRRDKPRAEQKSLTGTARYASTRAHRGADQGYGDDLESLGYVLAYFLRGKLPWQGLDADTKEAKHAKIAEMKHATSAEELFEGSHPVFVSYMRCVKNFKFEDIPNYRQLRRSFTQTLAEEGFEDDGDFDWLLPQEPRSEISVCSPEPEELGGPNHHGTSNRALPTEEQGA</sequence>
<evidence type="ECO:0000256" key="7">
    <source>
        <dbReference type="SAM" id="MobiDB-lite"/>
    </source>
</evidence>
<gene>
    <name evidence="9" type="ORF">SCF082_LOCUS39698</name>
</gene>
<accession>A0ABP0Q5W6</accession>
<keyword evidence="3 5" id="KW-0067">ATP-binding</keyword>
<evidence type="ECO:0000256" key="4">
    <source>
        <dbReference type="ARBA" id="ARBA00023860"/>
    </source>
</evidence>
<keyword evidence="6" id="KW-0723">Serine/threonine-protein kinase</keyword>
<dbReference type="SUPFAM" id="SSF56112">
    <property type="entry name" value="Protein kinase-like (PK-like)"/>
    <property type="match status" value="1"/>
</dbReference>
<dbReference type="Pfam" id="PF00069">
    <property type="entry name" value="Pkinase"/>
    <property type="match status" value="1"/>
</dbReference>